<dbReference type="PANTHER" id="PTHR34822">
    <property type="entry name" value="GRPB DOMAIN PROTEIN (AFU_ORTHOLOGUE AFUA_1G01530)"/>
    <property type="match status" value="1"/>
</dbReference>
<dbReference type="GO" id="GO:0016740">
    <property type="term" value="F:transferase activity"/>
    <property type="evidence" value="ECO:0007669"/>
    <property type="project" value="UniProtKB-KW"/>
</dbReference>
<dbReference type="InterPro" id="IPR043519">
    <property type="entry name" value="NT_sf"/>
</dbReference>
<accession>A0A1A9B720</accession>
<dbReference type="InterPro" id="IPR007344">
    <property type="entry name" value="GrpB/CoaE"/>
</dbReference>
<reference evidence="2" key="1">
    <citation type="submission" date="2016-06" db="EMBL/GenBank/DDBJ databases">
        <authorList>
            <person name="Varghese N."/>
            <person name="Submissions Spin"/>
        </authorList>
    </citation>
    <scope>NUCLEOTIDE SEQUENCE [LARGE SCALE GENOMIC DNA]</scope>
    <source>
        <strain evidence="2">DSM 45794</strain>
    </source>
</reference>
<name>A0A1A9B720_9ACTN</name>
<proteinExistence type="predicted"/>
<keyword evidence="2" id="KW-1185">Reference proteome</keyword>
<dbReference type="Proteomes" id="UP000199558">
    <property type="component" value="Unassembled WGS sequence"/>
</dbReference>
<dbReference type="SUPFAM" id="SSF81301">
    <property type="entry name" value="Nucleotidyltransferase"/>
    <property type="match status" value="1"/>
</dbReference>
<dbReference type="Gene3D" id="3.30.460.10">
    <property type="entry name" value="Beta Polymerase, domain 2"/>
    <property type="match status" value="1"/>
</dbReference>
<dbReference type="AlphaFoldDB" id="A0A1A9B720"/>
<dbReference type="PANTHER" id="PTHR34822:SF1">
    <property type="entry name" value="GRPB FAMILY PROTEIN"/>
    <property type="match status" value="1"/>
</dbReference>
<sequence length="182" mass="20329">MTGMGDDARPVEVVRYDPSWPARFEAERLLLSDALPTTLGIEHIGSTSVPGLMAKPIIDIQAVVPEVDDVLADLAPLRRLGYVHRPLAFPADGDHLFLVKDTAGRRSQHLHVFRVTSGAPEENRLFRAYLTTHPGAARRYEAAKLRAAERHPDSRARYALAKEEEFLRLLTEARLWGRSGDD</sequence>
<evidence type="ECO:0000313" key="1">
    <source>
        <dbReference type="EMBL" id="SBT64794.1"/>
    </source>
</evidence>
<evidence type="ECO:0000313" key="2">
    <source>
        <dbReference type="Proteomes" id="UP000199558"/>
    </source>
</evidence>
<dbReference type="Pfam" id="PF04229">
    <property type="entry name" value="GrpB"/>
    <property type="match status" value="1"/>
</dbReference>
<organism evidence="1 2">
    <name type="scientific">Micromonospora sediminicola</name>
    <dbReference type="NCBI Taxonomy" id="946078"/>
    <lineage>
        <taxon>Bacteria</taxon>
        <taxon>Bacillati</taxon>
        <taxon>Actinomycetota</taxon>
        <taxon>Actinomycetes</taxon>
        <taxon>Micromonosporales</taxon>
        <taxon>Micromonosporaceae</taxon>
        <taxon>Micromonospora</taxon>
    </lineage>
</organism>
<protein>
    <submittedName>
        <fullName evidence="1">GrpB domain, predicted nucleotidyltransferase, UPF0157 family</fullName>
    </submittedName>
</protein>
<gene>
    <name evidence="1" type="ORF">GA0070622_1773</name>
</gene>
<keyword evidence="1" id="KW-0808">Transferase</keyword>
<dbReference type="STRING" id="946078.GA0070622_1773"/>
<dbReference type="EMBL" id="FLRH01000003">
    <property type="protein sequence ID" value="SBT64794.1"/>
    <property type="molecule type" value="Genomic_DNA"/>
</dbReference>